<dbReference type="GO" id="GO:0005524">
    <property type="term" value="F:ATP binding"/>
    <property type="evidence" value="ECO:0007669"/>
    <property type="project" value="UniProtKB-UniRule"/>
</dbReference>
<comment type="subcellular location">
    <subcellularLocation>
        <location evidence="1 11">Cytoplasm</location>
    </subcellularLocation>
</comment>
<evidence type="ECO:0000256" key="11">
    <source>
        <dbReference type="HAMAP-Rule" id="MF_00255"/>
    </source>
</evidence>
<evidence type="ECO:0000256" key="2">
    <source>
        <dbReference type="ARBA" id="ARBA00008226"/>
    </source>
</evidence>
<dbReference type="HAMAP" id="MF_00255">
    <property type="entry name" value="Gly_tRNA_synth_beta"/>
    <property type="match status" value="1"/>
</dbReference>
<dbReference type="EC" id="6.1.1.14" evidence="11"/>
<dbReference type="Proteomes" id="UP000681356">
    <property type="component" value="Unassembled WGS sequence"/>
</dbReference>
<dbReference type="InterPro" id="IPR006194">
    <property type="entry name" value="Gly-tRNA-synth_heterodimer"/>
</dbReference>
<keyword evidence="4 11" id="KW-0963">Cytoplasm</keyword>
<evidence type="ECO:0000256" key="10">
    <source>
        <dbReference type="ARBA" id="ARBA00047937"/>
    </source>
</evidence>
<comment type="subunit">
    <text evidence="3 11">Tetramer of two alpha and two beta subunits.</text>
</comment>
<dbReference type="PRINTS" id="PR01045">
    <property type="entry name" value="TRNASYNTHGB"/>
</dbReference>
<evidence type="ECO:0000259" key="12">
    <source>
        <dbReference type="Pfam" id="PF05746"/>
    </source>
</evidence>
<organism evidence="13 14">
    <name type="scientific">Thetidibacter halocola</name>
    <dbReference type="NCBI Taxonomy" id="2827239"/>
    <lineage>
        <taxon>Bacteria</taxon>
        <taxon>Pseudomonadati</taxon>
        <taxon>Pseudomonadota</taxon>
        <taxon>Alphaproteobacteria</taxon>
        <taxon>Rhodobacterales</taxon>
        <taxon>Roseobacteraceae</taxon>
        <taxon>Thetidibacter</taxon>
    </lineage>
</organism>
<dbReference type="PANTHER" id="PTHR30075">
    <property type="entry name" value="GLYCYL-TRNA SYNTHETASE"/>
    <property type="match status" value="1"/>
</dbReference>
<keyword evidence="6 11" id="KW-0547">Nucleotide-binding</keyword>
<gene>
    <name evidence="11 13" type="primary">glyS</name>
    <name evidence="13" type="ORF">KB874_10365</name>
</gene>
<dbReference type="InterPro" id="IPR008909">
    <property type="entry name" value="DALR_anticod-bd"/>
</dbReference>
<dbReference type="InterPro" id="IPR015944">
    <property type="entry name" value="Gly-tRNA-synth_bsu"/>
</dbReference>
<evidence type="ECO:0000256" key="3">
    <source>
        <dbReference type="ARBA" id="ARBA00011209"/>
    </source>
</evidence>
<dbReference type="PROSITE" id="PS50861">
    <property type="entry name" value="AA_TRNA_LIGASE_II_GLYAB"/>
    <property type="match status" value="1"/>
</dbReference>
<keyword evidence="8 11" id="KW-0648">Protein biosynthesis</keyword>
<dbReference type="NCBIfam" id="TIGR00211">
    <property type="entry name" value="glyS"/>
    <property type="match status" value="1"/>
</dbReference>
<comment type="catalytic activity">
    <reaction evidence="10 11">
        <text>tRNA(Gly) + glycine + ATP = glycyl-tRNA(Gly) + AMP + diphosphate</text>
        <dbReference type="Rhea" id="RHEA:16013"/>
        <dbReference type="Rhea" id="RHEA-COMP:9664"/>
        <dbReference type="Rhea" id="RHEA-COMP:9683"/>
        <dbReference type="ChEBI" id="CHEBI:30616"/>
        <dbReference type="ChEBI" id="CHEBI:33019"/>
        <dbReference type="ChEBI" id="CHEBI:57305"/>
        <dbReference type="ChEBI" id="CHEBI:78442"/>
        <dbReference type="ChEBI" id="CHEBI:78522"/>
        <dbReference type="ChEBI" id="CHEBI:456215"/>
        <dbReference type="EC" id="6.1.1.14"/>
    </reaction>
</comment>
<dbReference type="GO" id="GO:0006426">
    <property type="term" value="P:glycyl-tRNA aminoacylation"/>
    <property type="evidence" value="ECO:0007669"/>
    <property type="project" value="UniProtKB-UniRule"/>
</dbReference>
<evidence type="ECO:0000256" key="5">
    <source>
        <dbReference type="ARBA" id="ARBA00022598"/>
    </source>
</evidence>
<dbReference type="GO" id="GO:0006420">
    <property type="term" value="P:arginyl-tRNA aminoacylation"/>
    <property type="evidence" value="ECO:0007669"/>
    <property type="project" value="InterPro"/>
</dbReference>
<evidence type="ECO:0000256" key="9">
    <source>
        <dbReference type="ARBA" id="ARBA00023146"/>
    </source>
</evidence>
<evidence type="ECO:0000256" key="7">
    <source>
        <dbReference type="ARBA" id="ARBA00022840"/>
    </source>
</evidence>
<dbReference type="SUPFAM" id="SSF109604">
    <property type="entry name" value="HD-domain/PDEase-like"/>
    <property type="match status" value="1"/>
</dbReference>
<comment type="similarity">
    <text evidence="2 11">Belongs to the class-II aminoacyl-tRNA synthetase family.</text>
</comment>
<keyword evidence="9 11" id="KW-0030">Aminoacyl-tRNA synthetase</keyword>
<keyword evidence="5 11" id="KW-0436">Ligase</keyword>
<dbReference type="GO" id="GO:0005829">
    <property type="term" value="C:cytosol"/>
    <property type="evidence" value="ECO:0007669"/>
    <property type="project" value="TreeGrafter"/>
</dbReference>
<evidence type="ECO:0000256" key="6">
    <source>
        <dbReference type="ARBA" id="ARBA00022741"/>
    </source>
</evidence>
<dbReference type="PANTHER" id="PTHR30075:SF2">
    <property type="entry name" value="GLYCINE--TRNA LIGASE, CHLOROPLASTIC_MITOCHONDRIAL 2"/>
    <property type="match status" value="1"/>
</dbReference>
<name>A0A8J7WG65_9RHOB</name>
<dbReference type="EMBL" id="JAGTUU010000004">
    <property type="protein sequence ID" value="MBS0124539.1"/>
    <property type="molecule type" value="Genomic_DNA"/>
</dbReference>
<accession>A0A8J7WG65</accession>
<dbReference type="Pfam" id="PF02092">
    <property type="entry name" value="tRNA_synt_2f"/>
    <property type="match status" value="1"/>
</dbReference>
<sequence>MPDLLIELFSEEIPARMQGKAAEDLRKLVTDGLVEAGLTYAGAAAFATPRRLTLTVQGLSAESPTLREERRGPKVGAPDKAVEGFLRGAGVSRNQLEEREDKKGAFYYATVVTPGRPAPQIVAEVLEKTVRGFPWPKSMRWGAGTLRWVRPLHSILCLLTDEAGAEVVDLEIDGIRAGRATQGHRFMAPGRFEVSSFDDYEARLKRHKVILNPAERRDAIWHAATNMAFAAGLEVVEDAGLLAEVAGLVEWPVVLMGEIGEEFLGLPPEVLQTSMKEHQKFFSVRNPRTGRIERFITVANIDAPDHGATILAGNRKVLAARLSDARFFWENDLRVARGEGLEAWTARLENVTFHNKLGSQKARIDRIAALAREIAPMVDADPALAQQAAIVAKADLSSEMVYEFPELQGLMGRYYAEAAGLPGKVARACEDHYRPLGPSDEVPTAPVSVAVALADKLDTLTGFWAIDEKPTGSKDPFALRRAALGVIRLVLTNGLRLRLDRVIDAQLLRHKIDPISDDEERAILDAVLEEIGKHGVFGSAVRALIDRIEGDAPDWVEEVTAHVPDTSDDLMAFIHDRLKVYLRDQGIRHDVIDACLAMPNRDDLSLLVTRAEALSAFLATEDGGNLVQGFKRANNILTQAEEKDGVEYSFGADPKFAEDPAETALFAALDSAEARIAPAMEAEDFEAAMAAMAALRGPIDAFFEAVQVNSDNNIVRRNRLNLLSRIRAICLRVADLTRIEG</sequence>
<dbReference type="Pfam" id="PF05746">
    <property type="entry name" value="DALR_1"/>
    <property type="match status" value="1"/>
</dbReference>
<evidence type="ECO:0000313" key="13">
    <source>
        <dbReference type="EMBL" id="MBS0124539.1"/>
    </source>
</evidence>
<dbReference type="AlphaFoldDB" id="A0A8J7WG65"/>
<reference evidence="13" key="1">
    <citation type="submission" date="2021-04" db="EMBL/GenBank/DDBJ databases">
        <authorList>
            <person name="Yoon J."/>
        </authorList>
    </citation>
    <scope>NUCLEOTIDE SEQUENCE</scope>
    <source>
        <strain evidence="13">KMU-90</strain>
    </source>
</reference>
<keyword evidence="7 11" id="KW-0067">ATP-binding</keyword>
<evidence type="ECO:0000256" key="1">
    <source>
        <dbReference type="ARBA" id="ARBA00004496"/>
    </source>
</evidence>
<comment type="caution">
    <text evidence="13">The sequence shown here is derived from an EMBL/GenBank/DDBJ whole genome shotgun (WGS) entry which is preliminary data.</text>
</comment>
<dbReference type="GO" id="GO:0004814">
    <property type="term" value="F:arginine-tRNA ligase activity"/>
    <property type="evidence" value="ECO:0007669"/>
    <property type="project" value="InterPro"/>
</dbReference>
<protein>
    <recommendedName>
        <fullName evidence="11">Glycine--tRNA ligase beta subunit</fullName>
        <ecNumber evidence="11">6.1.1.14</ecNumber>
    </recommendedName>
    <alternativeName>
        <fullName evidence="11">Glycyl-tRNA synthetase beta subunit</fullName>
        <shortName evidence="11">GlyRS</shortName>
    </alternativeName>
</protein>
<feature type="domain" description="DALR anticodon binding" evidence="12">
    <location>
        <begin position="630"/>
        <end position="728"/>
    </location>
</feature>
<dbReference type="GO" id="GO:0004820">
    <property type="term" value="F:glycine-tRNA ligase activity"/>
    <property type="evidence" value="ECO:0007669"/>
    <property type="project" value="UniProtKB-UniRule"/>
</dbReference>
<evidence type="ECO:0000313" key="14">
    <source>
        <dbReference type="Proteomes" id="UP000681356"/>
    </source>
</evidence>
<evidence type="ECO:0000256" key="4">
    <source>
        <dbReference type="ARBA" id="ARBA00022490"/>
    </source>
</evidence>
<evidence type="ECO:0000256" key="8">
    <source>
        <dbReference type="ARBA" id="ARBA00022917"/>
    </source>
</evidence>
<proteinExistence type="inferred from homology"/>
<keyword evidence="14" id="KW-1185">Reference proteome</keyword>
<dbReference type="RefSeq" id="WP_212536510.1">
    <property type="nucleotide sequence ID" value="NZ_JAGTUU010000004.1"/>
</dbReference>